<dbReference type="OrthoDB" id="680026at2"/>
<dbReference type="Pfam" id="PF07291">
    <property type="entry name" value="MauE"/>
    <property type="match status" value="1"/>
</dbReference>
<evidence type="ECO:0000256" key="2">
    <source>
        <dbReference type="ARBA" id="ARBA00022692"/>
    </source>
</evidence>
<keyword evidence="8" id="KW-1185">Reference proteome</keyword>
<feature type="transmembrane region" description="Helical" evidence="5">
    <location>
        <begin position="14"/>
        <end position="32"/>
    </location>
</feature>
<feature type="transmembrane region" description="Helical" evidence="5">
    <location>
        <begin position="82"/>
        <end position="104"/>
    </location>
</feature>
<evidence type="ECO:0000313" key="7">
    <source>
        <dbReference type="EMBL" id="RZS69093.1"/>
    </source>
</evidence>
<dbReference type="EMBL" id="SGXA01000003">
    <property type="protein sequence ID" value="RZS69093.1"/>
    <property type="molecule type" value="Genomic_DNA"/>
</dbReference>
<evidence type="ECO:0000256" key="5">
    <source>
        <dbReference type="SAM" id="Phobius"/>
    </source>
</evidence>
<evidence type="ECO:0000313" key="8">
    <source>
        <dbReference type="Proteomes" id="UP000293874"/>
    </source>
</evidence>
<evidence type="ECO:0000259" key="6">
    <source>
        <dbReference type="Pfam" id="PF07291"/>
    </source>
</evidence>
<dbReference type="AlphaFoldDB" id="A0A4Q7MN32"/>
<protein>
    <recommendedName>
        <fullName evidence="6">Methylamine utilisation protein MauE domain-containing protein</fullName>
    </recommendedName>
</protein>
<sequence length="152" mass="17444">MKKIKFSAHLLKKLVVNISFMLLAALFIYAAYNKLAIYPTFVKQLRLSPATSGYENFLAWFIPSIEIAIAILLIIPRSRLIGLYSSFFLMLAFTVYVYVVPHFFQQQTCSCGGIISTFSWKEHFYFNLFFTFLAGSGVVLLSTIQQQKIRKT</sequence>
<keyword evidence="4 5" id="KW-0472">Membrane</keyword>
<feature type="transmembrane region" description="Helical" evidence="5">
    <location>
        <begin position="124"/>
        <end position="144"/>
    </location>
</feature>
<dbReference type="RefSeq" id="WP_130543459.1">
    <property type="nucleotide sequence ID" value="NZ_CP042431.1"/>
</dbReference>
<dbReference type="GO" id="GO:0016020">
    <property type="term" value="C:membrane"/>
    <property type="evidence" value="ECO:0007669"/>
    <property type="project" value="UniProtKB-SubCell"/>
</dbReference>
<dbReference type="InterPro" id="IPR009908">
    <property type="entry name" value="Methylamine_util_MauE"/>
</dbReference>
<keyword evidence="2 5" id="KW-0812">Transmembrane</keyword>
<dbReference type="Proteomes" id="UP000293874">
    <property type="component" value="Unassembled WGS sequence"/>
</dbReference>
<accession>A0A4Q7MN32</accession>
<evidence type="ECO:0000256" key="4">
    <source>
        <dbReference type="ARBA" id="ARBA00023136"/>
    </source>
</evidence>
<reference evidence="7 8" key="1">
    <citation type="submission" date="2019-02" db="EMBL/GenBank/DDBJ databases">
        <title>Genomic Encyclopedia of Type Strains, Phase IV (KMG-IV): sequencing the most valuable type-strain genomes for metagenomic binning, comparative biology and taxonomic classification.</title>
        <authorList>
            <person name="Goeker M."/>
        </authorList>
    </citation>
    <scope>NUCLEOTIDE SEQUENCE [LARGE SCALE GENOMIC DNA]</scope>
    <source>
        <strain evidence="7 8">DSM 18116</strain>
    </source>
</reference>
<feature type="transmembrane region" description="Helical" evidence="5">
    <location>
        <begin position="57"/>
        <end position="75"/>
    </location>
</feature>
<evidence type="ECO:0000256" key="3">
    <source>
        <dbReference type="ARBA" id="ARBA00022989"/>
    </source>
</evidence>
<evidence type="ECO:0000256" key="1">
    <source>
        <dbReference type="ARBA" id="ARBA00004141"/>
    </source>
</evidence>
<keyword evidence="3 5" id="KW-1133">Transmembrane helix</keyword>
<gene>
    <name evidence="7" type="ORF">EV199_4918</name>
</gene>
<name>A0A4Q7MN32_9BACT</name>
<comment type="subcellular location">
    <subcellularLocation>
        <location evidence="1">Membrane</location>
        <topology evidence="1">Multi-pass membrane protein</topology>
    </subcellularLocation>
</comment>
<comment type="caution">
    <text evidence="7">The sequence shown here is derived from an EMBL/GenBank/DDBJ whole genome shotgun (WGS) entry which is preliminary data.</text>
</comment>
<proteinExistence type="predicted"/>
<organism evidence="7 8">
    <name type="scientific">Pseudobacter ginsenosidimutans</name>
    <dbReference type="NCBI Taxonomy" id="661488"/>
    <lineage>
        <taxon>Bacteria</taxon>
        <taxon>Pseudomonadati</taxon>
        <taxon>Bacteroidota</taxon>
        <taxon>Chitinophagia</taxon>
        <taxon>Chitinophagales</taxon>
        <taxon>Chitinophagaceae</taxon>
        <taxon>Pseudobacter</taxon>
    </lineage>
</organism>
<dbReference type="GO" id="GO:0030416">
    <property type="term" value="P:methylamine metabolic process"/>
    <property type="evidence" value="ECO:0007669"/>
    <property type="project" value="InterPro"/>
</dbReference>
<feature type="domain" description="Methylamine utilisation protein MauE" evidence="6">
    <location>
        <begin position="14"/>
        <end position="138"/>
    </location>
</feature>